<proteinExistence type="predicted"/>
<reference evidence="2" key="1">
    <citation type="submission" date="2022-07" db="EMBL/GenBank/DDBJ databases">
        <title>Faecal culturing of patients with breast cancer.</title>
        <authorList>
            <person name="Teng N.M.Y."/>
            <person name="Kiu R."/>
            <person name="Evans R."/>
            <person name="Baker D.J."/>
            <person name="Zenner C."/>
            <person name="Robinson S.D."/>
            <person name="Hall L.J."/>
        </authorList>
    </citation>
    <scope>NUCLEOTIDE SEQUENCE</scope>
    <source>
        <strain evidence="2">LH1062</strain>
    </source>
</reference>
<feature type="coiled-coil region" evidence="1">
    <location>
        <begin position="4"/>
        <end position="62"/>
    </location>
</feature>
<keyword evidence="1" id="KW-0175">Coiled coil</keyword>
<evidence type="ECO:0000313" key="3">
    <source>
        <dbReference type="Proteomes" id="UP001060112"/>
    </source>
</evidence>
<dbReference type="Proteomes" id="UP001060112">
    <property type="component" value="Chromosome"/>
</dbReference>
<accession>A0ABY5I6A7</accession>
<dbReference type="EMBL" id="CP101620">
    <property type="protein sequence ID" value="UTY40894.1"/>
    <property type="molecule type" value="Genomic_DNA"/>
</dbReference>
<gene>
    <name evidence="2" type="ORF">NMU03_16290</name>
</gene>
<dbReference type="RefSeq" id="WP_227358949.1">
    <property type="nucleotide sequence ID" value="NZ_CP101620.1"/>
</dbReference>
<organism evidence="2 3">
    <name type="scientific">Allocoprobacillus halotolerans</name>
    <dbReference type="NCBI Taxonomy" id="2944914"/>
    <lineage>
        <taxon>Bacteria</taxon>
        <taxon>Bacillati</taxon>
        <taxon>Bacillota</taxon>
        <taxon>Erysipelotrichia</taxon>
        <taxon>Erysipelotrichales</taxon>
        <taxon>Erysipelotrichaceae</taxon>
        <taxon>Allocoprobacillus</taxon>
    </lineage>
</organism>
<evidence type="ECO:0000313" key="2">
    <source>
        <dbReference type="EMBL" id="UTY40894.1"/>
    </source>
</evidence>
<sequence length="69" mass="8253">MYLIKKIIKEIQKLEQQKQLKLDKRSQLDDELTVINSRLKELNNLKNQYEKLEQNADSFFINTKGQGEK</sequence>
<name>A0ABY5I6A7_9FIRM</name>
<evidence type="ECO:0000256" key="1">
    <source>
        <dbReference type="SAM" id="Coils"/>
    </source>
</evidence>
<protein>
    <submittedName>
        <fullName evidence="2">Uncharacterized protein</fullName>
    </submittedName>
</protein>
<keyword evidence="3" id="KW-1185">Reference proteome</keyword>